<dbReference type="PANTHER" id="PTHR30204:SF0">
    <property type="entry name" value="REDOX-SENSITIVE TRANSCRIPTIONAL ACTIVATOR SOXR"/>
    <property type="match status" value="1"/>
</dbReference>
<dbReference type="PRINTS" id="PR00040">
    <property type="entry name" value="HTHMERR"/>
</dbReference>
<comment type="caution">
    <text evidence="6">The sequence shown here is derived from an EMBL/GenBank/DDBJ whole genome shotgun (WGS) entry which is preliminary data.</text>
</comment>
<dbReference type="InterPro" id="IPR009061">
    <property type="entry name" value="DNA-bd_dom_put_sf"/>
</dbReference>
<sequence length="149" mass="16890">MGYRRAVELTVGELSRRSGVATSTLRFYERKQLIVSRRTAGNQRRYSRDTLRRVAFIRASQQLGTSLAEIGFYLSLLPEGRTPTREDWAKLSECYQKDLNGRIQRLEWLRDRLAGCIGCGCLSLGLCKLVNPDDCLGENASGARKLYEP</sequence>
<dbReference type="RefSeq" id="WP_352016275.1">
    <property type="nucleotide sequence ID" value="NZ_JBHSBC010000049.1"/>
</dbReference>
<proteinExistence type="predicted"/>
<evidence type="ECO:0000256" key="1">
    <source>
        <dbReference type="ARBA" id="ARBA00022714"/>
    </source>
</evidence>
<dbReference type="InterPro" id="IPR010211">
    <property type="entry name" value="Redox-sen_tscrpt-act_SoxR"/>
</dbReference>
<keyword evidence="1" id="KW-0479">Metal-binding</keyword>
<dbReference type="Pfam" id="PF13411">
    <property type="entry name" value="MerR_1"/>
    <property type="match status" value="1"/>
</dbReference>
<dbReference type="PROSITE" id="PS50937">
    <property type="entry name" value="HTH_MERR_2"/>
    <property type="match status" value="1"/>
</dbReference>
<accession>A0ABV8FEY1</accession>
<dbReference type="PANTHER" id="PTHR30204">
    <property type="entry name" value="REDOX-CYCLING DRUG-SENSING TRANSCRIPTIONAL ACTIVATOR SOXR"/>
    <property type="match status" value="1"/>
</dbReference>
<dbReference type="NCBIfam" id="TIGR01950">
    <property type="entry name" value="SoxR"/>
    <property type="match status" value="1"/>
</dbReference>
<dbReference type="SUPFAM" id="SSF46955">
    <property type="entry name" value="Putative DNA-binding domain"/>
    <property type="match status" value="1"/>
</dbReference>
<evidence type="ECO:0000256" key="2">
    <source>
        <dbReference type="ARBA" id="ARBA00023004"/>
    </source>
</evidence>
<dbReference type="Gene3D" id="1.10.1660.10">
    <property type="match status" value="1"/>
</dbReference>
<dbReference type="Proteomes" id="UP001595698">
    <property type="component" value="Unassembled WGS sequence"/>
</dbReference>
<dbReference type="EMBL" id="JBHSBC010000049">
    <property type="protein sequence ID" value="MFC3986028.1"/>
    <property type="molecule type" value="Genomic_DNA"/>
</dbReference>
<keyword evidence="3" id="KW-0411">Iron-sulfur</keyword>
<reference evidence="7" key="1">
    <citation type="journal article" date="2019" name="Int. J. Syst. Evol. Microbiol.">
        <title>The Global Catalogue of Microorganisms (GCM) 10K type strain sequencing project: providing services to taxonomists for standard genome sequencing and annotation.</title>
        <authorList>
            <consortium name="The Broad Institute Genomics Platform"/>
            <consortium name="The Broad Institute Genome Sequencing Center for Infectious Disease"/>
            <person name="Wu L."/>
            <person name="Ma J."/>
        </authorList>
    </citation>
    <scope>NUCLEOTIDE SEQUENCE [LARGE SCALE GENOMIC DNA]</scope>
    <source>
        <strain evidence="7">TBRC 7912</strain>
    </source>
</reference>
<evidence type="ECO:0000256" key="4">
    <source>
        <dbReference type="ARBA" id="ARBA00023125"/>
    </source>
</evidence>
<keyword evidence="2" id="KW-0408">Iron</keyword>
<keyword evidence="4" id="KW-0238">DNA-binding</keyword>
<dbReference type="PROSITE" id="PS00552">
    <property type="entry name" value="HTH_MERR_1"/>
    <property type="match status" value="1"/>
</dbReference>
<evidence type="ECO:0000313" key="7">
    <source>
        <dbReference type="Proteomes" id="UP001595698"/>
    </source>
</evidence>
<dbReference type="InterPro" id="IPR000551">
    <property type="entry name" value="MerR-type_HTH_dom"/>
</dbReference>
<name>A0ABV8FEY1_9ACTN</name>
<dbReference type="InterPro" id="IPR047057">
    <property type="entry name" value="MerR_fam"/>
</dbReference>
<keyword evidence="1" id="KW-0001">2Fe-2S</keyword>
<protein>
    <submittedName>
        <fullName evidence="6">Redox-sensitive transcriptional activator SoxR</fullName>
    </submittedName>
</protein>
<feature type="domain" description="HTH merR-type" evidence="5">
    <location>
        <begin position="8"/>
        <end position="76"/>
    </location>
</feature>
<dbReference type="SMART" id="SM00422">
    <property type="entry name" value="HTH_MERR"/>
    <property type="match status" value="1"/>
</dbReference>
<gene>
    <name evidence="6" type="primary">soxR</name>
    <name evidence="6" type="ORF">ACFOYY_38275</name>
</gene>
<evidence type="ECO:0000313" key="6">
    <source>
        <dbReference type="EMBL" id="MFC3986028.1"/>
    </source>
</evidence>
<organism evidence="6 7">
    <name type="scientific">Streptosporangium jomthongense</name>
    <dbReference type="NCBI Taxonomy" id="1193683"/>
    <lineage>
        <taxon>Bacteria</taxon>
        <taxon>Bacillati</taxon>
        <taxon>Actinomycetota</taxon>
        <taxon>Actinomycetes</taxon>
        <taxon>Streptosporangiales</taxon>
        <taxon>Streptosporangiaceae</taxon>
        <taxon>Streptosporangium</taxon>
    </lineage>
</organism>
<evidence type="ECO:0000256" key="3">
    <source>
        <dbReference type="ARBA" id="ARBA00023014"/>
    </source>
</evidence>
<evidence type="ECO:0000259" key="5">
    <source>
        <dbReference type="PROSITE" id="PS50937"/>
    </source>
</evidence>
<keyword evidence="7" id="KW-1185">Reference proteome</keyword>